<accession>A0A9X3HUD8</accession>
<evidence type="ECO:0000313" key="2">
    <source>
        <dbReference type="Proteomes" id="UP001155586"/>
    </source>
</evidence>
<protein>
    <submittedName>
        <fullName evidence="1">Uncharacterized protein</fullName>
    </submittedName>
</protein>
<dbReference type="RefSeq" id="WP_265689627.1">
    <property type="nucleotide sequence ID" value="NZ_JAKRRX010000273.1"/>
</dbReference>
<evidence type="ECO:0000313" key="1">
    <source>
        <dbReference type="EMBL" id="MCW8336534.1"/>
    </source>
</evidence>
<dbReference type="EMBL" id="JAKRRX010000273">
    <property type="protein sequence ID" value="MCW8336534.1"/>
    <property type="molecule type" value="Genomic_DNA"/>
</dbReference>
<gene>
    <name evidence="1" type="ORF">MD483_22255</name>
</gene>
<reference evidence="1" key="1">
    <citation type="submission" date="2022-02" db="EMBL/GenBank/DDBJ databases">
        <title>Vibrio sp. nov., a new bacterium isolated from Bohai sea, China.</title>
        <authorList>
            <person name="Yuan Y."/>
        </authorList>
    </citation>
    <scope>NUCLEOTIDE SEQUENCE</scope>
    <source>
        <strain evidence="1">DBSS07</strain>
    </source>
</reference>
<proteinExistence type="predicted"/>
<feature type="non-terminal residue" evidence="1">
    <location>
        <position position="1"/>
    </location>
</feature>
<comment type="caution">
    <text evidence="1">The sequence shown here is derived from an EMBL/GenBank/DDBJ whole genome shotgun (WGS) entry which is preliminary data.</text>
</comment>
<organism evidence="1 2">
    <name type="scientific">Vibrio paucivorans</name>
    <dbReference type="NCBI Taxonomy" id="2829489"/>
    <lineage>
        <taxon>Bacteria</taxon>
        <taxon>Pseudomonadati</taxon>
        <taxon>Pseudomonadota</taxon>
        <taxon>Gammaproteobacteria</taxon>
        <taxon>Vibrionales</taxon>
        <taxon>Vibrionaceae</taxon>
        <taxon>Vibrio</taxon>
    </lineage>
</organism>
<dbReference type="Proteomes" id="UP001155586">
    <property type="component" value="Unassembled WGS sequence"/>
</dbReference>
<keyword evidence="2" id="KW-1185">Reference proteome</keyword>
<sequence length="210" mass="24011">ILQEPIMSRASNIESVFLLLAQLPTRYSKSLESLCDVSLALGIGKSPDTIRRWLNILVDLGYAEKTQQEGKDSFKRATPLPWVTAQYDSLILTLTARYFACLLPERTKQQYQSLFEQSEMDTQESDTYRQWLTCIEVDLPTEHMNYSPHLATIKQALTQKQTLRFTLVGQCLNTIPTKLRLSTQGLSLFYLDNQQLKQTPMLGVLAVYEP</sequence>
<name>A0A9X3HUD8_9VIBR</name>
<dbReference type="AlphaFoldDB" id="A0A9X3HUD8"/>